<gene>
    <name evidence="1" type="ordered locus">MTR_7g074470</name>
</gene>
<proteinExistence type="predicted"/>
<sequence length="92" mass="10829">MPEIFQDGSYDNVFVLVSLAQLVRTMHNICKVRGSNPDHHRKKMIMSFKSIKLKKLRIYYLLLPLVVYQSKPCDRVELKQGFKKATTELRFV</sequence>
<dbReference type="EnsemblPlants" id="AES79901">
    <property type="protein sequence ID" value="AES79901"/>
    <property type="gene ID" value="MTR_7g074470"/>
</dbReference>
<dbReference type="AlphaFoldDB" id="G7KZ85"/>
<reference evidence="1 3" key="1">
    <citation type="journal article" date="2011" name="Nature">
        <title>The Medicago genome provides insight into the evolution of rhizobial symbioses.</title>
        <authorList>
            <person name="Young N.D."/>
            <person name="Debelle F."/>
            <person name="Oldroyd G.E."/>
            <person name="Geurts R."/>
            <person name="Cannon S.B."/>
            <person name="Udvardi M.K."/>
            <person name="Benedito V.A."/>
            <person name="Mayer K.F."/>
            <person name="Gouzy J."/>
            <person name="Schoof H."/>
            <person name="Van de Peer Y."/>
            <person name="Proost S."/>
            <person name="Cook D.R."/>
            <person name="Meyers B.C."/>
            <person name="Spannagl M."/>
            <person name="Cheung F."/>
            <person name="De Mita S."/>
            <person name="Krishnakumar V."/>
            <person name="Gundlach H."/>
            <person name="Zhou S."/>
            <person name="Mudge J."/>
            <person name="Bharti A.K."/>
            <person name="Murray J.D."/>
            <person name="Naoumkina M.A."/>
            <person name="Rosen B."/>
            <person name="Silverstein K.A."/>
            <person name="Tang H."/>
            <person name="Rombauts S."/>
            <person name="Zhao P.X."/>
            <person name="Zhou P."/>
            <person name="Barbe V."/>
            <person name="Bardou P."/>
            <person name="Bechner M."/>
            <person name="Bellec A."/>
            <person name="Berger A."/>
            <person name="Berges H."/>
            <person name="Bidwell S."/>
            <person name="Bisseling T."/>
            <person name="Choisne N."/>
            <person name="Couloux A."/>
            <person name="Denny R."/>
            <person name="Deshpande S."/>
            <person name="Dai X."/>
            <person name="Doyle J.J."/>
            <person name="Dudez A.M."/>
            <person name="Farmer A.D."/>
            <person name="Fouteau S."/>
            <person name="Franken C."/>
            <person name="Gibelin C."/>
            <person name="Gish J."/>
            <person name="Goldstein S."/>
            <person name="Gonzalez A.J."/>
            <person name="Green P.J."/>
            <person name="Hallab A."/>
            <person name="Hartog M."/>
            <person name="Hua A."/>
            <person name="Humphray S.J."/>
            <person name="Jeong D.H."/>
            <person name="Jing Y."/>
            <person name="Jocker A."/>
            <person name="Kenton S.M."/>
            <person name="Kim D.J."/>
            <person name="Klee K."/>
            <person name="Lai H."/>
            <person name="Lang C."/>
            <person name="Lin S."/>
            <person name="Macmil S.L."/>
            <person name="Magdelenat G."/>
            <person name="Matthews L."/>
            <person name="McCorrison J."/>
            <person name="Monaghan E.L."/>
            <person name="Mun J.H."/>
            <person name="Najar F.Z."/>
            <person name="Nicholson C."/>
            <person name="Noirot C."/>
            <person name="O'Bleness M."/>
            <person name="Paule C.R."/>
            <person name="Poulain J."/>
            <person name="Prion F."/>
            <person name="Qin B."/>
            <person name="Qu C."/>
            <person name="Retzel E.F."/>
            <person name="Riddle C."/>
            <person name="Sallet E."/>
            <person name="Samain S."/>
            <person name="Samson N."/>
            <person name="Sanders I."/>
            <person name="Saurat O."/>
            <person name="Scarpelli C."/>
            <person name="Schiex T."/>
            <person name="Segurens B."/>
            <person name="Severin A.J."/>
            <person name="Sherrier D.J."/>
            <person name="Shi R."/>
            <person name="Sims S."/>
            <person name="Singer S.R."/>
            <person name="Sinharoy S."/>
            <person name="Sterck L."/>
            <person name="Viollet A."/>
            <person name="Wang B.B."/>
            <person name="Wang K."/>
            <person name="Wang M."/>
            <person name="Wang X."/>
            <person name="Warfsmann J."/>
            <person name="Weissenbach J."/>
            <person name="White D.D."/>
            <person name="White J.D."/>
            <person name="Wiley G.B."/>
            <person name="Wincker P."/>
            <person name="Xing Y."/>
            <person name="Yang L."/>
            <person name="Yao Z."/>
            <person name="Ying F."/>
            <person name="Zhai J."/>
            <person name="Zhou L."/>
            <person name="Zuber A."/>
            <person name="Denarie J."/>
            <person name="Dixon R.A."/>
            <person name="May G.D."/>
            <person name="Schwartz D.C."/>
            <person name="Rogers J."/>
            <person name="Quetier F."/>
            <person name="Town C.D."/>
            <person name="Roe B.A."/>
        </authorList>
    </citation>
    <scope>NUCLEOTIDE SEQUENCE [LARGE SCALE GENOMIC DNA]</scope>
    <source>
        <strain evidence="1">A17</strain>
        <strain evidence="2 3">cv. Jemalong A17</strain>
    </source>
</reference>
<accession>G7KZ85</accession>
<reference evidence="2" key="3">
    <citation type="submission" date="2015-04" db="UniProtKB">
        <authorList>
            <consortium name="EnsemblPlants"/>
        </authorList>
    </citation>
    <scope>IDENTIFICATION</scope>
    <source>
        <strain evidence="2">cv. Jemalong A17</strain>
    </source>
</reference>
<organism evidence="1 3">
    <name type="scientific">Medicago truncatula</name>
    <name type="common">Barrel medic</name>
    <name type="synonym">Medicago tribuloides</name>
    <dbReference type="NCBI Taxonomy" id="3880"/>
    <lineage>
        <taxon>Eukaryota</taxon>
        <taxon>Viridiplantae</taxon>
        <taxon>Streptophyta</taxon>
        <taxon>Embryophyta</taxon>
        <taxon>Tracheophyta</taxon>
        <taxon>Spermatophyta</taxon>
        <taxon>Magnoliopsida</taxon>
        <taxon>eudicotyledons</taxon>
        <taxon>Gunneridae</taxon>
        <taxon>Pentapetalae</taxon>
        <taxon>rosids</taxon>
        <taxon>fabids</taxon>
        <taxon>Fabales</taxon>
        <taxon>Fabaceae</taxon>
        <taxon>Papilionoideae</taxon>
        <taxon>50 kb inversion clade</taxon>
        <taxon>NPAAA clade</taxon>
        <taxon>Hologalegina</taxon>
        <taxon>IRL clade</taxon>
        <taxon>Trifolieae</taxon>
        <taxon>Medicago</taxon>
    </lineage>
</organism>
<name>G7KZ85_MEDTR</name>
<protein>
    <submittedName>
        <fullName evidence="1 2">Uncharacterized protein</fullName>
    </submittedName>
</protein>
<reference evidence="1 3" key="2">
    <citation type="journal article" date="2014" name="BMC Genomics">
        <title>An improved genome release (version Mt4.0) for the model legume Medicago truncatula.</title>
        <authorList>
            <person name="Tang H."/>
            <person name="Krishnakumar V."/>
            <person name="Bidwell S."/>
            <person name="Rosen B."/>
            <person name="Chan A."/>
            <person name="Zhou S."/>
            <person name="Gentzbittel L."/>
            <person name="Childs K.L."/>
            <person name="Yandell M."/>
            <person name="Gundlach H."/>
            <person name="Mayer K.F."/>
            <person name="Schwartz D.C."/>
            <person name="Town C.D."/>
        </authorList>
    </citation>
    <scope>GENOME REANNOTATION</scope>
    <source>
        <strain evidence="2 3">cv. Jemalong A17</strain>
    </source>
</reference>
<evidence type="ECO:0000313" key="2">
    <source>
        <dbReference type="EnsemblPlants" id="AES79901"/>
    </source>
</evidence>
<dbReference type="EMBL" id="CM001223">
    <property type="protein sequence ID" value="AES79901.1"/>
    <property type="molecule type" value="Genomic_DNA"/>
</dbReference>
<evidence type="ECO:0000313" key="1">
    <source>
        <dbReference type="EMBL" id="AES79901.1"/>
    </source>
</evidence>
<dbReference type="HOGENOM" id="CLU_2416676_0_0_1"/>
<keyword evidence="3" id="KW-1185">Reference proteome</keyword>
<dbReference type="Proteomes" id="UP000002051">
    <property type="component" value="Unassembled WGS sequence"/>
</dbReference>
<evidence type="ECO:0000313" key="3">
    <source>
        <dbReference type="Proteomes" id="UP000002051"/>
    </source>
</evidence>
<dbReference type="PaxDb" id="3880-AES79901"/>